<name>A0A6J5KR95_9CAUD</name>
<sequence>MSNPGPAVTTSAHPSNLSTSQAKRLLAVYKGLSVAAAADFNLQVNNSSSYSVQDILVTNSITASTGATVSVASVNLGVYTAPSKGGTAILTAAALSSNTASTVVYVTAPTTTAAQTAQNLYVNISTAYVAGATVDVYIYGYDFSASN</sequence>
<proteinExistence type="predicted"/>
<organism evidence="1">
    <name type="scientific">uncultured Caudovirales phage</name>
    <dbReference type="NCBI Taxonomy" id="2100421"/>
    <lineage>
        <taxon>Viruses</taxon>
        <taxon>Duplodnaviria</taxon>
        <taxon>Heunggongvirae</taxon>
        <taxon>Uroviricota</taxon>
        <taxon>Caudoviricetes</taxon>
        <taxon>Peduoviridae</taxon>
        <taxon>Maltschvirus</taxon>
        <taxon>Maltschvirus maltsch</taxon>
    </lineage>
</organism>
<reference evidence="1" key="1">
    <citation type="submission" date="2020-04" db="EMBL/GenBank/DDBJ databases">
        <authorList>
            <person name="Chiriac C."/>
            <person name="Salcher M."/>
            <person name="Ghai R."/>
            <person name="Kavagutti S V."/>
        </authorList>
    </citation>
    <scope>NUCLEOTIDE SEQUENCE</scope>
</reference>
<dbReference type="EMBL" id="LR796169">
    <property type="protein sequence ID" value="CAB4123377.1"/>
    <property type="molecule type" value="Genomic_DNA"/>
</dbReference>
<accession>A0A6J5KR95</accession>
<protein>
    <submittedName>
        <fullName evidence="1">Uncharacterized protein</fullName>
    </submittedName>
</protein>
<gene>
    <name evidence="1" type="ORF">UFOVP42_46</name>
</gene>
<evidence type="ECO:0000313" key="1">
    <source>
        <dbReference type="EMBL" id="CAB4123377.1"/>
    </source>
</evidence>